<gene>
    <name evidence="3" type="ORF">NU887_05085</name>
</gene>
<keyword evidence="2" id="KW-1133">Transmembrane helix</keyword>
<dbReference type="SUPFAM" id="SSF48452">
    <property type="entry name" value="TPR-like"/>
    <property type="match status" value="1"/>
</dbReference>
<evidence type="ECO:0000313" key="3">
    <source>
        <dbReference type="EMBL" id="MCR9014398.1"/>
    </source>
</evidence>
<dbReference type="EMBL" id="JANSUY010000002">
    <property type="protein sequence ID" value="MCR9014398.1"/>
    <property type="molecule type" value="Genomic_DNA"/>
</dbReference>
<feature type="repeat" description="TPR" evidence="1">
    <location>
        <begin position="137"/>
        <end position="170"/>
    </location>
</feature>
<dbReference type="Proteomes" id="UP001142175">
    <property type="component" value="Unassembled WGS sequence"/>
</dbReference>
<accession>A0A9X2P536</accession>
<evidence type="ECO:0000313" key="4">
    <source>
        <dbReference type="Proteomes" id="UP001142175"/>
    </source>
</evidence>
<dbReference type="PROSITE" id="PS50005">
    <property type="entry name" value="TPR"/>
    <property type="match status" value="1"/>
</dbReference>
<dbReference type="RefSeq" id="WP_258422278.1">
    <property type="nucleotide sequence ID" value="NZ_JANSUY010000002.1"/>
</dbReference>
<evidence type="ECO:0000256" key="1">
    <source>
        <dbReference type="PROSITE-ProRule" id="PRU00339"/>
    </source>
</evidence>
<dbReference type="Pfam" id="PF13432">
    <property type="entry name" value="TPR_16"/>
    <property type="match status" value="1"/>
</dbReference>
<evidence type="ECO:0000256" key="2">
    <source>
        <dbReference type="SAM" id="Phobius"/>
    </source>
</evidence>
<keyword evidence="2" id="KW-0812">Transmembrane</keyword>
<feature type="transmembrane region" description="Helical" evidence="2">
    <location>
        <begin position="91"/>
        <end position="109"/>
    </location>
</feature>
<proteinExistence type="predicted"/>
<dbReference type="AlphaFoldDB" id="A0A9X2P536"/>
<name>A0A9X2P536_9BACT</name>
<keyword evidence="4" id="KW-1185">Reference proteome</keyword>
<keyword evidence="2" id="KW-0472">Membrane</keyword>
<keyword evidence="1" id="KW-0802">TPR repeat</keyword>
<reference evidence="3" key="1">
    <citation type="submission" date="2022-08" db="EMBL/GenBank/DDBJ databases">
        <authorList>
            <person name="Zhang D."/>
        </authorList>
    </citation>
    <scope>NUCLEOTIDE SEQUENCE</scope>
    <source>
        <strain evidence="3">XJ19-11</strain>
    </source>
</reference>
<sequence length="246" mass="27953">MDSNNLYSQQEFERIESYILGLMTEEEKLSFESELKIDQNLKTRYEDIKVLLQEVELASLKDSMEVFHAELKSSTPVVPINSKKPFTWKPLAVAASLLFLLAITLWVFLGNTTENEKLFTAYYQPDPGMVTAMGTNSNYEFDRGMVDYKTGDYQAAITRWEKLLAQKPHNDTLNYFLGSALLAVGDDKLALPFLQKTLETESGIFLKEASWYLGLAYLKSGNNAEALKYLQNSGREEAAEIIEKLK</sequence>
<dbReference type="Gene3D" id="1.25.40.10">
    <property type="entry name" value="Tetratricopeptide repeat domain"/>
    <property type="match status" value="1"/>
</dbReference>
<protein>
    <submittedName>
        <fullName evidence="3">Tetratricopeptide repeat protein</fullName>
    </submittedName>
</protein>
<dbReference type="InterPro" id="IPR019734">
    <property type="entry name" value="TPR_rpt"/>
</dbReference>
<organism evidence="3 4">
    <name type="scientific">Aquiflexum gelatinilyticum</name>
    <dbReference type="NCBI Taxonomy" id="2961943"/>
    <lineage>
        <taxon>Bacteria</taxon>
        <taxon>Pseudomonadati</taxon>
        <taxon>Bacteroidota</taxon>
        <taxon>Cytophagia</taxon>
        <taxon>Cytophagales</taxon>
        <taxon>Cyclobacteriaceae</taxon>
        <taxon>Aquiflexum</taxon>
    </lineage>
</organism>
<dbReference type="InterPro" id="IPR011990">
    <property type="entry name" value="TPR-like_helical_dom_sf"/>
</dbReference>
<comment type="caution">
    <text evidence="3">The sequence shown here is derived from an EMBL/GenBank/DDBJ whole genome shotgun (WGS) entry which is preliminary data.</text>
</comment>